<keyword evidence="3" id="KW-1185">Reference proteome</keyword>
<keyword evidence="1" id="KW-1133">Transmembrane helix</keyword>
<name>A0A6A6EVU4_9PEZI</name>
<feature type="transmembrane region" description="Helical" evidence="1">
    <location>
        <begin position="477"/>
        <end position="502"/>
    </location>
</feature>
<gene>
    <name evidence="2" type="ORF">K469DRAFT_744184</name>
</gene>
<evidence type="ECO:0000313" key="2">
    <source>
        <dbReference type="EMBL" id="KAF2195674.1"/>
    </source>
</evidence>
<dbReference type="EMBL" id="ML994610">
    <property type="protein sequence ID" value="KAF2195674.1"/>
    <property type="molecule type" value="Genomic_DNA"/>
</dbReference>
<keyword evidence="1" id="KW-0812">Transmembrane</keyword>
<keyword evidence="1" id="KW-0472">Membrane</keyword>
<reference evidence="2" key="1">
    <citation type="journal article" date="2020" name="Stud. Mycol.">
        <title>101 Dothideomycetes genomes: a test case for predicting lifestyles and emergence of pathogens.</title>
        <authorList>
            <person name="Haridas S."/>
            <person name="Albert R."/>
            <person name="Binder M."/>
            <person name="Bloem J."/>
            <person name="Labutti K."/>
            <person name="Salamov A."/>
            <person name="Andreopoulos B."/>
            <person name="Baker S."/>
            <person name="Barry K."/>
            <person name="Bills G."/>
            <person name="Bluhm B."/>
            <person name="Cannon C."/>
            <person name="Castanera R."/>
            <person name="Culley D."/>
            <person name="Daum C."/>
            <person name="Ezra D."/>
            <person name="Gonzalez J."/>
            <person name="Henrissat B."/>
            <person name="Kuo A."/>
            <person name="Liang C."/>
            <person name="Lipzen A."/>
            <person name="Lutzoni F."/>
            <person name="Magnuson J."/>
            <person name="Mondo S."/>
            <person name="Nolan M."/>
            <person name="Ohm R."/>
            <person name="Pangilinan J."/>
            <person name="Park H.-J."/>
            <person name="Ramirez L."/>
            <person name="Alfaro M."/>
            <person name="Sun H."/>
            <person name="Tritt A."/>
            <person name="Yoshinaga Y."/>
            <person name="Zwiers L.-H."/>
            <person name="Turgeon B."/>
            <person name="Goodwin S."/>
            <person name="Spatafora J."/>
            <person name="Crous P."/>
            <person name="Grigoriev I."/>
        </authorList>
    </citation>
    <scope>NUCLEOTIDE SEQUENCE</scope>
    <source>
        <strain evidence="2">CBS 207.26</strain>
    </source>
</reference>
<feature type="transmembrane region" description="Helical" evidence="1">
    <location>
        <begin position="94"/>
        <end position="114"/>
    </location>
</feature>
<sequence length="593" mass="64338">MAFTITRKPCSRDTDYRGSIELMTSPTSDKHIVKNLGFCEILEDNELDLSLRPVSSLAQAAVGAIKETPKQPVPPVQIATRKLTPGRITWQSPVFIVAMLTTGLALSLGHHFYYLALSGTSTGDAAKQAWPIRFGTAFAFLVCSAFRATIAAAVQQYVWKVVRQRSLTTDFGKMSWTIPTSQIALNLATQAALSIDTVPISPPVQSLDWSYDLSFYGPSVQCNTSNNTQQLAFNDVTHLFEEDGLFVFSQVNDSYWLSNRAHAYLLFSAWATSVESTPNNWYPICNAVNASFDITIASVNGTQRVIQREVQKLGNSVLSPGIQAVLGLSNASSADQSTTNAYLSHFNALCNLLVGNVTTTGYFSLGDGKLDNTVTHLIRPTSNMLSTGLTGCDEIQNSPFRNVSLEAGLFNESAALGNAFPTHPGMCRNQTLLRAVEDLANNITLSYLSSSYLTDSNTAFRNITTSNTISVYEYHPLYLLLSYGIGFLFALIAAAIGILAIIENGVSHSAAFSAIIATTRNPELDALTRGASLGAEPLPKEIQMVKLRFGPLLNTYDAEGEGEQQDIGSENVPHIAFGFEKSVGRLQKGALYQ</sequence>
<evidence type="ECO:0000313" key="3">
    <source>
        <dbReference type="Proteomes" id="UP000800200"/>
    </source>
</evidence>
<accession>A0A6A6EVU4</accession>
<dbReference type="Proteomes" id="UP000800200">
    <property type="component" value="Unassembled WGS sequence"/>
</dbReference>
<dbReference type="AlphaFoldDB" id="A0A6A6EVU4"/>
<dbReference type="PANTHER" id="PTHR35041:SF3">
    <property type="entry name" value="FORMYLMETHIONINE DEFORMYLASE-LIKE PROTEIN"/>
    <property type="match status" value="1"/>
</dbReference>
<evidence type="ECO:0000256" key="1">
    <source>
        <dbReference type="SAM" id="Phobius"/>
    </source>
</evidence>
<proteinExistence type="predicted"/>
<organism evidence="2 3">
    <name type="scientific">Zopfia rhizophila CBS 207.26</name>
    <dbReference type="NCBI Taxonomy" id="1314779"/>
    <lineage>
        <taxon>Eukaryota</taxon>
        <taxon>Fungi</taxon>
        <taxon>Dikarya</taxon>
        <taxon>Ascomycota</taxon>
        <taxon>Pezizomycotina</taxon>
        <taxon>Dothideomycetes</taxon>
        <taxon>Dothideomycetes incertae sedis</taxon>
        <taxon>Zopfiaceae</taxon>
        <taxon>Zopfia</taxon>
    </lineage>
</organism>
<dbReference type="OrthoDB" id="5322539at2759"/>
<protein>
    <submittedName>
        <fullName evidence="2">Uncharacterized protein</fullName>
    </submittedName>
</protein>
<feature type="transmembrane region" description="Helical" evidence="1">
    <location>
        <begin position="134"/>
        <end position="154"/>
    </location>
</feature>
<dbReference type="PANTHER" id="PTHR35041">
    <property type="entry name" value="MEDIATOR OF RNA POLYMERASE II TRANSCRIPTION SUBUNIT 1"/>
    <property type="match status" value="1"/>
</dbReference>